<dbReference type="Proteomes" id="UP000198734">
    <property type="component" value="Unassembled WGS sequence"/>
</dbReference>
<dbReference type="InterPro" id="IPR051678">
    <property type="entry name" value="AGP_Transferase"/>
</dbReference>
<organism evidence="2 3">
    <name type="scientific">Psychrobacillus psychrotolerans</name>
    <dbReference type="NCBI Taxonomy" id="126156"/>
    <lineage>
        <taxon>Bacteria</taxon>
        <taxon>Bacillati</taxon>
        <taxon>Bacillota</taxon>
        <taxon>Bacilli</taxon>
        <taxon>Bacillales</taxon>
        <taxon>Bacillaceae</taxon>
        <taxon>Psychrobacillus</taxon>
    </lineage>
</organism>
<proteinExistence type="predicted"/>
<dbReference type="SUPFAM" id="SSF56112">
    <property type="entry name" value="Protein kinase-like (PK-like)"/>
    <property type="match status" value="1"/>
</dbReference>
<dbReference type="RefSeq" id="WP_175496147.1">
    <property type="nucleotide sequence ID" value="NZ_FOXU01000001.1"/>
</dbReference>
<evidence type="ECO:0000313" key="2">
    <source>
        <dbReference type="EMBL" id="SFQ01001.1"/>
    </source>
</evidence>
<evidence type="ECO:0000259" key="1">
    <source>
        <dbReference type="Pfam" id="PF01636"/>
    </source>
</evidence>
<sequence length="260" mass="30026">MKEYIHKALPKQFETIIGNIQNVSYPARQGATSEVVFLHTDQGKYVCKRSSLPQYKTWLLEEAKAMKELNTDTSLPIPTFYDYMEEEDNSYLLMSMEEGVPLREALLAVKTNEEQVKLIQSFGEKLKKLHETSLPPEWEHQISWLDIQLKKAAYNLQHYEVDGNPQLLDSLLEQKPRAIPQTLIHGDCTIDNVLVVDNSVETFIDLSGVAYGDPRYDVALAIRSFIYDKSLLNAFYKGYTLLRLSKEEFDYFDGGLYEFF</sequence>
<dbReference type="InterPro" id="IPR011009">
    <property type="entry name" value="Kinase-like_dom_sf"/>
</dbReference>
<accession>A0A1I5V0K0</accession>
<keyword evidence="2" id="KW-0808">Transferase</keyword>
<evidence type="ECO:0000313" key="3">
    <source>
        <dbReference type="Proteomes" id="UP000198734"/>
    </source>
</evidence>
<name>A0A1I5V0K0_9BACI</name>
<dbReference type="STRING" id="126156.SAMN05421670_0617"/>
<feature type="domain" description="Aminoglycoside phosphotransferase" evidence="1">
    <location>
        <begin position="27"/>
        <end position="239"/>
    </location>
</feature>
<dbReference type="Pfam" id="PF01636">
    <property type="entry name" value="APH"/>
    <property type="match status" value="1"/>
</dbReference>
<dbReference type="Gene3D" id="3.90.1200.10">
    <property type="match status" value="1"/>
</dbReference>
<gene>
    <name evidence="2" type="ORF">SAMN05421670_0617</name>
</gene>
<dbReference type="PANTHER" id="PTHR21310">
    <property type="entry name" value="AMINOGLYCOSIDE PHOSPHOTRANSFERASE-RELATED-RELATED"/>
    <property type="match status" value="1"/>
</dbReference>
<reference evidence="3" key="1">
    <citation type="submission" date="2016-10" db="EMBL/GenBank/DDBJ databases">
        <authorList>
            <person name="Varghese N."/>
            <person name="Submissions S."/>
        </authorList>
    </citation>
    <scope>NUCLEOTIDE SEQUENCE [LARGE SCALE GENOMIC DNA]</scope>
    <source>
        <strain evidence="3">DSM 11706</strain>
    </source>
</reference>
<protein>
    <submittedName>
        <fullName evidence="2">Aminoglycoside 3'-phosphotransferase-2</fullName>
    </submittedName>
</protein>
<dbReference type="InterPro" id="IPR002575">
    <property type="entry name" value="Aminoglycoside_PTrfase"/>
</dbReference>
<dbReference type="EMBL" id="FOXU01000001">
    <property type="protein sequence ID" value="SFQ01001.1"/>
    <property type="molecule type" value="Genomic_DNA"/>
</dbReference>
<dbReference type="Gene3D" id="3.30.200.20">
    <property type="entry name" value="Phosphorylase Kinase, domain 1"/>
    <property type="match status" value="1"/>
</dbReference>
<keyword evidence="3" id="KW-1185">Reference proteome</keyword>
<dbReference type="GO" id="GO:0016740">
    <property type="term" value="F:transferase activity"/>
    <property type="evidence" value="ECO:0007669"/>
    <property type="project" value="UniProtKB-KW"/>
</dbReference>
<dbReference type="AlphaFoldDB" id="A0A1I5V0K0"/>